<dbReference type="Pfam" id="PF01863">
    <property type="entry name" value="YgjP-like"/>
    <property type="match status" value="1"/>
</dbReference>
<organism evidence="2 3">
    <name type="scientific">Candidatus Sulfomarinibacter kjeldsenii</name>
    <dbReference type="NCBI Taxonomy" id="2885994"/>
    <lineage>
        <taxon>Bacteria</taxon>
        <taxon>Pseudomonadati</taxon>
        <taxon>Acidobacteriota</taxon>
        <taxon>Thermoanaerobaculia</taxon>
        <taxon>Thermoanaerobaculales</taxon>
        <taxon>Candidatus Sulfomarinibacteraceae</taxon>
        <taxon>Candidatus Sulfomarinibacter</taxon>
    </lineage>
</organism>
<dbReference type="PANTHER" id="PTHR30399:SF1">
    <property type="entry name" value="UTP PYROPHOSPHATASE"/>
    <property type="match status" value="1"/>
</dbReference>
<feature type="domain" description="YgjP-like metallopeptidase" evidence="1">
    <location>
        <begin position="98"/>
        <end position="167"/>
    </location>
</feature>
<dbReference type="InterPro" id="IPR002725">
    <property type="entry name" value="YgjP-like_metallopeptidase"/>
</dbReference>
<comment type="caution">
    <text evidence="2">The sequence shown here is derived from an EMBL/GenBank/DDBJ whole genome shotgun (WGS) entry which is preliminary data.</text>
</comment>
<evidence type="ECO:0000313" key="3">
    <source>
        <dbReference type="Proteomes" id="UP000598633"/>
    </source>
</evidence>
<evidence type="ECO:0000313" key="2">
    <source>
        <dbReference type="EMBL" id="MBD3869922.1"/>
    </source>
</evidence>
<dbReference type="PANTHER" id="PTHR30399">
    <property type="entry name" value="UNCHARACTERIZED PROTEIN YGJP"/>
    <property type="match status" value="1"/>
</dbReference>
<sequence>MAIGLRTLEVDGVALELKVVRKRVKNINARLHGKTLSVSAPHRVSVRELDETIVELARKLVRRLRADALNSDGGAEAIARKVAVRFPEPPEVNEVRFVTNQTTQWGSYSPQTGIVRLNAALRQMPPWVLEAVVAHELAHTFYLEHSPEFWNLARSVCSKTDRARAFLEGVTWLAAAWDDLPPVERSQLVGGGSD</sequence>
<evidence type="ECO:0000259" key="1">
    <source>
        <dbReference type="Pfam" id="PF01863"/>
    </source>
</evidence>
<dbReference type="EMBL" id="JACXWA010000013">
    <property type="protein sequence ID" value="MBD3869922.1"/>
    <property type="molecule type" value="Genomic_DNA"/>
</dbReference>
<dbReference type="Gene3D" id="3.30.2010.10">
    <property type="entry name" value="Metalloproteases ('zincins'), catalytic domain"/>
    <property type="match status" value="1"/>
</dbReference>
<proteinExistence type="predicted"/>
<dbReference type="CDD" id="cd07344">
    <property type="entry name" value="M48_yhfN_like"/>
    <property type="match status" value="1"/>
</dbReference>
<dbReference type="InterPro" id="IPR053136">
    <property type="entry name" value="UTP_pyrophosphatase-like"/>
</dbReference>
<dbReference type="AlphaFoldDB" id="A0A8J6XW81"/>
<gene>
    <name evidence="2" type="ORF">IFJ97_01015</name>
</gene>
<accession>A0A8J6XW81</accession>
<name>A0A8J6XW81_9BACT</name>
<protein>
    <submittedName>
        <fullName evidence="2">M48 family metallopeptidase</fullName>
    </submittedName>
</protein>
<reference evidence="2 3" key="1">
    <citation type="submission" date="2020-08" db="EMBL/GenBank/DDBJ databases">
        <title>Acidobacteriota in marine sediments use diverse sulfur dissimilation pathways.</title>
        <authorList>
            <person name="Wasmund K."/>
        </authorList>
    </citation>
    <scope>NUCLEOTIDE SEQUENCE [LARGE SCALE GENOMIC DNA]</scope>
    <source>
        <strain evidence="2">MAG AM3-A</strain>
    </source>
</reference>
<dbReference type="Proteomes" id="UP000598633">
    <property type="component" value="Unassembled WGS sequence"/>
</dbReference>